<name>A0A1I5WGE1_9FIRM</name>
<dbReference type="SUPFAM" id="SSF109604">
    <property type="entry name" value="HD-domain/PDEase-like"/>
    <property type="match status" value="1"/>
</dbReference>
<dbReference type="Gene3D" id="3.40.50.2300">
    <property type="match status" value="1"/>
</dbReference>
<dbReference type="PROSITE" id="PS50110">
    <property type="entry name" value="RESPONSE_REGULATORY"/>
    <property type="match status" value="1"/>
</dbReference>
<evidence type="ECO:0000256" key="1">
    <source>
        <dbReference type="ARBA" id="ARBA00018672"/>
    </source>
</evidence>
<dbReference type="InterPro" id="IPR001789">
    <property type="entry name" value="Sig_transdc_resp-reg_receiver"/>
</dbReference>
<comment type="function">
    <text evidence="2">May play the central regulatory role in sporulation. It may be an element of the effector pathway responsible for the activation of sporulation genes in response to nutritional stress. Spo0A may act in concert with spo0H (a sigma factor) to control the expression of some genes that are critical to the sporulation process.</text>
</comment>
<dbReference type="SUPFAM" id="SSF52172">
    <property type="entry name" value="CheY-like"/>
    <property type="match status" value="1"/>
</dbReference>
<proteinExistence type="predicted"/>
<accession>A0A1I5WGE1</accession>
<protein>
    <recommendedName>
        <fullName evidence="1">Stage 0 sporulation protein A homolog</fullName>
    </recommendedName>
</protein>
<keyword evidence="3" id="KW-0597">Phosphoprotein</keyword>
<evidence type="ECO:0000256" key="2">
    <source>
        <dbReference type="ARBA" id="ARBA00024867"/>
    </source>
</evidence>
<feature type="domain" description="Response regulatory" evidence="4">
    <location>
        <begin position="5"/>
        <end position="123"/>
    </location>
</feature>
<evidence type="ECO:0000313" key="7">
    <source>
        <dbReference type="Proteomes" id="UP000182624"/>
    </source>
</evidence>
<dbReference type="CDD" id="cd00077">
    <property type="entry name" value="HDc"/>
    <property type="match status" value="1"/>
</dbReference>
<evidence type="ECO:0000313" key="6">
    <source>
        <dbReference type="EMBL" id="SFQ18824.1"/>
    </source>
</evidence>
<sequence length="384" mass="43336">MADRSILVVDDNEINRGILGEIFKDKYNILEAGDGVEAIKIMEQNKDKLAAILLDIVMPEMDGYAVLEAMSNKDNLNEIIPVLMITADTSTEAERTSYQKGAADVIHKPFDPVIVDRRVSRTIELYDHKNNLEEKVDDQSRVLKKQFLYLKKQEEKLKNSNERVIDTIATIVEFRSMESVYHLKRVKGIVRILALVAMNNYPELGLTSRLVEVITQASAMHDIGKISVPDSILLKPGRLTTEEFEVMKSHTTRGAEIIEMLKDIQDKEYYEVCLDICRHHHERYDGKGYPDGLKGKENSIAAQLTALADVYDALVSDRVYKAAYPVDKAFNMIKNGECGVFSPSLMACFEFARTDMERLIAETKAEEMAENGGYSPYGKPVGKI</sequence>
<keyword evidence="7" id="KW-1185">Reference proteome</keyword>
<dbReference type="PANTHER" id="PTHR45228:SF1">
    <property type="entry name" value="CYCLIC DI-GMP PHOSPHODIESTERASE TM_0186"/>
    <property type="match status" value="1"/>
</dbReference>
<dbReference type="GO" id="GO:0000160">
    <property type="term" value="P:phosphorelay signal transduction system"/>
    <property type="evidence" value="ECO:0007669"/>
    <property type="project" value="InterPro"/>
</dbReference>
<feature type="modified residue" description="4-aspartylphosphate" evidence="3">
    <location>
        <position position="55"/>
    </location>
</feature>
<dbReference type="Gene3D" id="1.10.3210.10">
    <property type="entry name" value="Hypothetical protein af1432"/>
    <property type="match status" value="1"/>
</dbReference>
<dbReference type="InterPro" id="IPR037522">
    <property type="entry name" value="HD_GYP_dom"/>
</dbReference>
<dbReference type="PANTHER" id="PTHR45228">
    <property type="entry name" value="CYCLIC DI-GMP PHOSPHODIESTERASE TM_0186-RELATED"/>
    <property type="match status" value="1"/>
</dbReference>
<feature type="domain" description="HD-GYP" evidence="5">
    <location>
        <begin position="157"/>
        <end position="365"/>
    </location>
</feature>
<dbReference type="Proteomes" id="UP000182624">
    <property type="component" value="Unassembled WGS sequence"/>
</dbReference>
<dbReference type="PROSITE" id="PS51832">
    <property type="entry name" value="HD_GYP"/>
    <property type="match status" value="1"/>
</dbReference>
<evidence type="ECO:0000259" key="5">
    <source>
        <dbReference type="PROSITE" id="PS51832"/>
    </source>
</evidence>
<reference evidence="7" key="1">
    <citation type="submission" date="2016-10" db="EMBL/GenBank/DDBJ databases">
        <authorList>
            <person name="Varghese N."/>
            <person name="Submissions S."/>
        </authorList>
    </citation>
    <scope>NUCLEOTIDE SEQUENCE [LARGE SCALE GENOMIC DNA]</scope>
    <source>
        <strain evidence="7">P18</strain>
    </source>
</reference>
<dbReference type="SMART" id="SM00471">
    <property type="entry name" value="HDc"/>
    <property type="match status" value="1"/>
</dbReference>
<dbReference type="AlphaFoldDB" id="A0A1I5WGE1"/>
<dbReference type="EMBL" id="FOXO01000022">
    <property type="protein sequence ID" value="SFQ18824.1"/>
    <property type="molecule type" value="Genomic_DNA"/>
</dbReference>
<dbReference type="Pfam" id="PF13487">
    <property type="entry name" value="HD_5"/>
    <property type="match status" value="1"/>
</dbReference>
<dbReference type="InterPro" id="IPR052020">
    <property type="entry name" value="Cyclic_di-GMP/3'3'-cGAMP_PDE"/>
</dbReference>
<evidence type="ECO:0000259" key="4">
    <source>
        <dbReference type="PROSITE" id="PS50110"/>
    </source>
</evidence>
<dbReference type="InterPro" id="IPR003607">
    <property type="entry name" value="HD/PDEase_dom"/>
</dbReference>
<dbReference type="RefSeq" id="WP_074889980.1">
    <property type="nucleotide sequence ID" value="NZ_FOXO01000022.1"/>
</dbReference>
<organism evidence="6 7">
    <name type="scientific">Butyrivibrio proteoclasticus</name>
    <dbReference type="NCBI Taxonomy" id="43305"/>
    <lineage>
        <taxon>Bacteria</taxon>
        <taxon>Bacillati</taxon>
        <taxon>Bacillota</taxon>
        <taxon>Clostridia</taxon>
        <taxon>Lachnospirales</taxon>
        <taxon>Lachnospiraceae</taxon>
        <taxon>Butyrivibrio</taxon>
    </lineage>
</organism>
<dbReference type="OrthoDB" id="9804747at2"/>
<gene>
    <name evidence="6" type="ORF">SAMN04487928_12250</name>
</gene>
<dbReference type="SMART" id="SM00448">
    <property type="entry name" value="REC"/>
    <property type="match status" value="1"/>
</dbReference>
<evidence type="ECO:0000256" key="3">
    <source>
        <dbReference type="PROSITE-ProRule" id="PRU00169"/>
    </source>
</evidence>
<dbReference type="Pfam" id="PF00072">
    <property type="entry name" value="Response_reg"/>
    <property type="match status" value="1"/>
</dbReference>
<dbReference type="InterPro" id="IPR011006">
    <property type="entry name" value="CheY-like_superfamily"/>
</dbReference>